<dbReference type="EMBL" id="GL883006">
    <property type="protein sequence ID" value="EGG24597.1"/>
    <property type="molecule type" value="Genomic_DNA"/>
</dbReference>
<feature type="compositionally biased region" description="Low complexity" evidence="1">
    <location>
        <begin position="1276"/>
        <end position="1288"/>
    </location>
</feature>
<dbReference type="InterPro" id="IPR057394">
    <property type="entry name" value="PIGBOS1"/>
</dbReference>
<evidence type="ECO:0000256" key="2">
    <source>
        <dbReference type="SAM" id="Phobius"/>
    </source>
</evidence>
<sequence>MRIVNYIVILMMTLLYYSTSIQLFVNAVADPCAVKKTVVFESFMNKGCMNRPTTLTAPGANFIDINLSGWNNEPVQVGKALARNNFLFSVWTNGTYRASWSYYGTDGTTVCQGTNDYRVEVQRSVLKVEHPQCPYGATVYSVTEPSLWVSVVNAQNVNVLLQNNMTTYASNLTLVGVDLVDQCNLNLVAKPKLNSLPQYVVTPEAVGSPGKLRLTNLQDYQTASLYDASNPSITFPFESETSTFTGIKLALMGQVILEVNSATCGVQRVPITIGWIQPKVSLDIYAYSCGSEHAVAFLTVDGIESPKIIYHGDLVPASPFPININPTYDISWYDPASSIGETNIPYEIPVWRYNVPYYTVIENPAATPNALTKIKFQYNGNFSNLRFDFAEIGSTGIVFENEIQTITLPFVSGPADLIVTSICEPFTIVYPYTSVTPSYHVVSKTCLDPMDLRITNAQYFQTISIETVDSGTPYTLHSVGGVFSNIPQSRGWILTATYVNSSETYSYSTIELYPQIDIRNNITVALENITGQDCGNLDADAVFTYDNKVVATKNINFDWSTQILISPNDNCYFQVTAPIPLPKVIANIEEPAVCKESYAKITFNYTTSPMPYVSINTTDVRVDVFYVQLLPGTYIINAGLNQDCSVPLTVVIKPTSSFSLFEKNVLVTPQDSNNCITPSGSIKLINATDTEQFSRYDIIGMPGTDNNGVWTLNSRVTPEILEFDHFYCGAGKMPIQVPTTPDNNIQYTIKDAHCSSAQSYLGDGKVIFSTPNNLYNFINNFDGYFHIPSKTWTDLTNGTHTIGITKSNACAWVFKLNIGNNDEYKLVPNPMRYEKIYGSSRSLLNITTPPLGSVYVNDLNDQQFFGSSMWPSEPANMFYLREWKGRIAPGISYGPNCNAYGELVYDLTPPNTPEPSFTMLPSCNGSSTVVLAAGVANSYNVYTPGGFLVTPTTSVRDGEQLNFYTKGSEYTGQYLMGYAPVTNQAFNVRVVNASCEGANDGQIIVTTNATGYTFALRSGEGDFIYPFDNETGTFSNLPSYDYNVIFISSFCLFEETFNVYNADETNTAPLKVLGAAICNTKDSKATISFSETYPGNSIAYTLNGVVYNESSIQLPVGSYSGLLNASTDSCLSANQAFQFQVTNNPIVATLTPDNCSVSVSITGGNSQTYTISLFDSTQQIYERVDGISTYKFDEVSLGQYTIVVTDDQGCQSDTFNIQVEECGRMRLFAPLFSATLLGVVSGYYIFQPGLAEISNEMNRKRREELELQKQQEEQQHNNNNNTNTTQKE</sequence>
<gene>
    <name evidence="3" type="ORF">DFA_02840</name>
</gene>
<dbReference type="KEGG" id="dfa:DFA_02840"/>
<feature type="compositionally biased region" description="Basic and acidic residues" evidence="1">
    <location>
        <begin position="1262"/>
        <end position="1275"/>
    </location>
</feature>
<dbReference type="Pfam" id="PF23670">
    <property type="entry name" value="PIGBOS1"/>
    <property type="match status" value="1"/>
</dbReference>
<dbReference type="Proteomes" id="UP000007797">
    <property type="component" value="Unassembled WGS sequence"/>
</dbReference>
<dbReference type="RefSeq" id="XP_004362448.1">
    <property type="nucleotide sequence ID" value="XM_004362391.1"/>
</dbReference>
<keyword evidence="4" id="KW-1185">Reference proteome</keyword>
<dbReference type="GeneID" id="14877504"/>
<keyword evidence="2" id="KW-0472">Membrane</keyword>
<protein>
    <submittedName>
        <fullName evidence="3">Uncharacterized protein</fullName>
    </submittedName>
</protein>
<evidence type="ECO:0000313" key="3">
    <source>
        <dbReference type="EMBL" id="EGG24597.1"/>
    </source>
</evidence>
<evidence type="ECO:0000313" key="4">
    <source>
        <dbReference type="Proteomes" id="UP000007797"/>
    </source>
</evidence>
<name>F4PIL7_CACFS</name>
<evidence type="ECO:0000256" key="1">
    <source>
        <dbReference type="SAM" id="MobiDB-lite"/>
    </source>
</evidence>
<reference evidence="4" key="1">
    <citation type="journal article" date="2011" name="Genome Res.">
        <title>Phylogeny-wide analysis of social amoeba genomes highlights ancient origins for complex intercellular communication.</title>
        <authorList>
            <person name="Heidel A.J."/>
            <person name="Lawal H.M."/>
            <person name="Felder M."/>
            <person name="Schilde C."/>
            <person name="Helps N.R."/>
            <person name="Tunggal B."/>
            <person name="Rivero F."/>
            <person name="John U."/>
            <person name="Schleicher M."/>
            <person name="Eichinger L."/>
            <person name="Platzer M."/>
            <person name="Noegel A.A."/>
            <person name="Schaap P."/>
            <person name="Gloeckner G."/>
        </authorList>
    </citation>
    <scope>NUCLEOTIDE SEQUENCE [LARGE SCALE GENOMIC DNA]</scope>
    <source>
        <strain evidence="4">SH3</strain>
    </source>
</reference>
<dbReference type="OMA" id="NCNITTH"/>
<accession>F4PIL7</accession>
<organism evidence="3 4">
    <name type="scientific">Cavenderia fasciculata</name>
    <name type="common">Slime mold</name>
    <name type="synonym">Dictyostelium fasciculatum</name>
    <dbReference type="NCBI Taxonomy" id="261658"/>
    <lineage>
        <taxon>Eukaryota</taxon>
        <taxon>Amoebozoa</taxon>
        <taxon>Evosea</taxon>
        <taxon>Eumycetozoa</taxon>
        <taxon>Dictyostelia</taxon>
        <taxon>Acytosteliales</taxon>
        <taxon>Cavenderiaceae</taxon>
        <taxon>Cavenderia</taxon>
    </lineage>
</organism>
<feature type="transmembrane region" description="Helical" evidence="2">
    <location>
        <begin position="7"/>
        <end position="25"/>
    </location>
</feature>
<feature type="region of interest" description="Disordered" evidence="1">
    <location>
        <begin position="1262"/>
        <end position="1288"/>
    </location>
</feature>
<keyword evidence="2" id="KW-0812">Transmembrane</keyword>
<keyword evidence="2" id="KW-1133">Transmembrane helix</keyword>
<proteinExistence type="predicted"/>